<keyword evidence="1" id="KW-0472">Membrane</keyword>
<protein>
    <recommendedName>
        <fullName evidence="4">SMP-30/Gluconolactonase/LRE-like region domain-containing protein</fullName>
    </recommendedName>
</protein>
<dbReference type="PANTHER" id="PTHR11799:SF12">
    <property type="entry name" value="PARAOXONASE-RELATED"/>
    <property type="match status" value="1"/>
</dbReference>
<dbReference type="InterPro" id="IPR011042">
    <property type="entry name" value="6-blade_b-propeller_TolB-like"/>
</dbReference>
<keyword evidence="1" id="KW-0812">Transmembrane</keyword>
<dbReference type="AlphaFoldDB" id="A0A553I7Y0"/>
<dbReference type="InterPro" id="IPR051288">
    <property type="entry name" value="Serum_paraoxonase/arylesterase"/>
</dbReference>
<evidence type="ECO:0000313" key="3">
    <source>
        <dbReference type="Proteomes" id="UP000319160"/>
    </source>
</evidence>
<feature type="transmembrane region" description="Helical" evidence="1">
    <location>
        <begin position="36"/>
        <end position="56"/>
    </location>
</feature>
<dbReference type="SUPFAM" id="SSF63829">
    <property type="entry name" value="Calcium-dependent phosphotriesterase"/>
    <property type="match status" value="1"/>
</dbReference>
<keyword evidence="1" id="KW-1133">Transmembrane helix</keyword>
<dbReference type="OrthoDB" id="5307922at2759"/>
<name>A0A553I7Y0_9PEZI</name>
<dbReference type="Gene3D" id="2.120.10.30">
    <property type="entry name" value="TolB, C-terminal domain"/>
    <property type="match status" value="1"/>
</dbReference>
<dbReference type="EMBL" id="VFLP01000011">
    <property type="protein sequence ID" value="TRX96310.1"/>
    <property type="molecule type" value="Genomic_DNA"/>
</dbReference>
<proteinExistence type="predicted"/>
<comment type="caution">
    <text evidence="2">The sequence shown here is derived from an EMBL/GenBank/DDBJ whole genome shotgun (WGS) entry which is preliminary data.</text>
</comment>
<evidence type="ECO:0008006" key="4">
    <source>
        <dbReference type="Google" id="ProtNLM"/>
    </source>
</evidence>
<gene>
    <name evidence="2" type="ORF">FHL15_002582</name>
</gene>
<evidence type="ECO:0000313" key="2">
    <source>
        <dbReference type="EMBL" id="TRX96310.1"/>
    </source>
</evidence>
<accession>A0A553I7Y0</accession>
<organism evidence="2 3">
    <name type="scientific">Xylaria flabelliformis</name>
    <dbReference type="NCBI Taxonomy" id="2512241"/>
    <lineage>
        <taxon>Eukaryota</taxon>
        <taxon>Fungi</taxon>
        <taxon>Dikarya</taxon>
        <taxon>Ascomycota</taxon>
        <taxon>Pezizomycotina</taxon>
        <taxon>Sordariomycetes</taxon>
        <taxon>Xylariomycetidae</taxon>
        <taxon>Xylariales</taxon>
        <taxon>Xylariaceae</taxon>
        <taxon>Xylaria</taxon>
    </lineage>
</organism>
<sequence>MEVAILGRTGRTWVRVLIVPSYPHARNFIYDFPRETMAVFSYFIVTLLGVLGAWLYEPVRHFVAVLGLRPFEGSANVHGIETRFIPDTVACEDLEYHAPSGLLYTACVGDIEIARGWNPGAEALSRPVKSPYGTIEVIDPLTLKSKRLSLENFEGPLATHGIALYTPPSKPDVVYIYAVNHLPNPKWTSESKTEEKAASQVELFVHTVGSDKAQHLRSIVHPLIRTPNDLLAISENEFLVTNDHYYREGMMRFVEELARGLQSWTDLIHVRFDEEKIDAAVVLDSIATNNGLGWGPDQQVIIGDAVGGYIYFASLPDAENRTMSVSHRYPVDCVVDNANFFADPYAGVDGKDYSGYLLPGVSDALKFVMGFDDPAFKAPIPGQVWYLPAIAGKDKQVDGTKLRRLVFKDDGHTIRSVTTAVMIPIDPATNGGKREGWLFVTSVIGSSMLATKIDFETALV</sequence>
<dbReference type="Proteomes" id="UP000319160">
    <property type="component" value="Unassembled WGS sequence"/>
</dbReference>
<reference evidence="3" key="1">
    <citation type="submission" date="2019-06" db="EMBL/GenBank/DDBJ databases">
        <title>Draft genome sequence of the griseofulvin-producing fungus Xylaria cubensis strain G536.</title>
        <authorList>
            <person name="Mead M.E."/>
            <person name="Raja H.A."/>
            <person name="Steenwyk J.L."/>
            <person name="Knowles S.L."/>
            <person name="Oberlies N.H."/>
            <person name="Rokas A."/>
        </authorList>
    </citation>
    <scope>NUCLEOTIDE SEQUENCE [LARGE SCALE GENOMIC DNA]</scope>
    <source>
        <strain evidence="3">G536</strain>
    </source>
</reference>
<evidence type="ECO:0000256" key="1">
    <source>
        <dbReference type="SAM" id="Phobius"/>
    </source>
</evidence>
<keyword evidence="3" id="KW-1185">Reference proteome</keyword>
<dbReference type="PANTHER" id="PTHR11799">
    <property type="entry name" value="PARAOXONASE"/>
    <property type="match status" value="1"/>
</dbReference>